<keyword evidence="1" id="KW-1133">Transmembrane helix</keyword>
<feature type="transmembrane region" description="Helical" evidence="1">
    <location>
        <begin position="106"/>
        <end position="125"/>
    </location>
</feature>
<feature type="transmembrane region" description="Helical" evidence="1">
    <location>
        <begin position="48"/>
        <end position="70"/>
    </location>
</feature>
<feature type="transmembrane region" description="Helical" evidence="1">
    <location>
        <begin position="20"/>
        <end position="42"/>
    </location>
</feature>
<accession>A0A395JMH0</accession>
<gene>
    <name evidence="2" type="ORF">DFR28_102264</name>
</gene>
<feature type="transmembrane region" description="Helical" evidence="1">
    <location>
        <begin position="82"/>
        <end position="100"/>
    </location>
</feature>
<evidence type="ECO:0000256" key="1">
    <source>
        <dbReference type="SAM" id="Phobius"/>
    </source>
</evidence>
<feature type="transmembrane region" description="Helical" evidence="1">
    <location>
        <begin position="137"/>
        <end position="156"/>
    </location>
</feature>
<keyword evidence="3" id="KW-1185">Reference proteome</keyword>
<keyword evidence="1" id="KW-0472">Membrane</keyword>
<dbReference type="InParanoid" id="A0A395JMH0"/>
<evidence type="ECO:0000313" key="3">
    <source>
        <dbReference type="Proteomes" id="UP000253083"/>
    </source>
</evidence>
<sequence length="182" mass="20134">MSIVQQILQIYTLRRSPKDIAYHPPAALLLFFVAIALSTIHLSKTPIFYFPTLASASLLAVGVSIDFLILKIHNKANRFVQMTTASLGIACLTTIILIIATNVKELTLPAFVAQLWGFYLAIIILRDALECSFIKSLLITIAAYLVSASFMINLFLDVDAFKVLQAQSMAELQQTTEQIKAQ</sequence>
<dbReference type="AlphaFoldDB" id="A0A395JMH0"/>
<organism evidence="2 3">
    <name type="scientific">Arenicella xantha</name>
    <dbReference type="NCBI Taxonomy" id="644221"/>
    <lineage>
        <taxon>Bacteria</taxon>
        <taxon>Pseudomonadati</taxon>
        <taxon>Pseudomonadota</taxon>
        <taxon>Gammaproteobacteria</taxon>
        <taxon>Arenicellales</taxon>
        <taxon>Arenicellaceae</taxon>
        <taxon>Arenicella</taxon>
    </lineage>
</organism>
<dbReference type="EMBL" id="QNRT01000002">
    <property type="protein sequence ID" value="RBP50848.1"/>
    <property type="molecule type" value="Genomic_DNA"/>
</dbReference>
<dbReference type="RefSeq" id="WP_113953665.1">
    <property type="nucleotide sequence ID" value="NZ_QNRT01000002.1"/>
</dbReference>
<protein>
    <submittedName>
        <fullName evidence="2">Uncharacterized protein</fullName>
    </submittedName>
</protein>
<reference evidence="2 3" key="1">
    <citation type="submission" date="2018-06" db="EMBL/GenBank/DDBJ databases">
        <title>Genomic Encyclopedia of Type Strains, Phase IV (KMG-IV): sequencing the most valuable type-strain genomes for metagenomic binning, comparative biology and taxonomic classification.</title>
        <authorList>
            <person name="Goeker M."/>
        </authorList>
    </citation>
    <scope>NUCLEOTIDE SEQUENCE [LARGE SCALE GENOMIC DNA]</scope>
    <source>
        <strain evidence="2 3">DSM 24032</strain>
    </source>
</reference>
<comment type="caution">
    <text evidence="2">The sequence shown here is derived from an EMBL/GenBank/DDBJ whole genome shotgun (WGS) entry which is preliminary data.</text>
</comment>
<dbReference type="Proteomes" id="UP000253083">
    <property type="component" value="Unassembled WGS sequence"/>
</dbReference>
<evidence type="ECO:0000313" key="2">
    <source>
        <dbReference type="EMBL" id="RBP50848.1"/>
    </source>
</evidence>
<proteinExistence type="predicted"/>
<name>A0A395JMH0_9GAMM</name>
<keyword evidence="1" id="KW-0812">Transmembrane</keyword>